<keyword evidence="2" id="KW-1185">Reference proteome</keyword>
<comment type="caution">
    <text evidence="1">The sequence shown here is derived from an EMBL/GenBank/DDBJ whole genome shotgun (WGS) entry which is preliminary data.</text>
</comment>
<dbReference type="EMBL" id="JBEDUW010000006">
    <property type="protein sequence ID" value="KAK9922235.1"/>
    <property type="molecule type" value="Genomic_DNA"/>
</dbReference>
<accession>A0AAW1WBG3</accession>
<gene>
    <name evidence="1" type="ORF">M0R45_030710</name>
</gene>
<sequence length="103" mass="11292">MQQCFNSIAAASPFEQDIQSPPRQTTKLSREPVILCSLPSLQLWPKHRSGPPRSRHHSCSQPLATSCSSPSVFSDPCTVFLPPISAMVRAPDHNSAHALFLLD</sequence>
<dbReference type="Proteomes" id="UP001457282">
    <property type="component" value="Unassembled WGS sequence"/>
</dbReference>
<reference evidence="1 2" key="1">
    <citation type="journal article" date="2023" name="G3 (Bethesda)">
        <title>A chromosome-length genome assembly and annotation of blackberry (Rubus argutus, cv. 'Hillquist').</title>
        <authorList>
            <person name="Bruna T."/>
            <person name="Aryal R."/>
            <person name="Dudchenko O."/>
            <person name="Sargent D.J."/>
            <person name="Mead D."/>
            <person name="Buti M."/>
            <person name="Cavallini A."/>
            <person name="Hytonen T."/>
            <person name="Andres J."/>
            <person name="Pham M."/>
            <person name="Weisz D."/>
            <person name="Mascagni F."/>
            <person name="Usai G."/>
            <person name="Natali L."/>
            <person name="Bassil N."/>
            <person name="Fernandez G.E."/>
            <person name="Lomsadze A."/>
            <person name="Armour M."/>
            <person name="Olukolu B."/>
            <person name="Poorten T."/>
            <person name="Britton C."/>
            <person name="Davik J."/>
            <person name="Ashrafi H."/>
            <person name="Aiden E.L."/>
            <person name="Borodovsky M."/>
            <person name="Worthington M."/>
        </authorList>
    </citation>
    <scope>NUCLEOTIDE SEQUENCE [LARGE SCALE GENOMIC DNA]</scope>
    <source>
        <strain evidence="1">PI 553951</strain>
    </source>
</reference>
<organism evidence="1 2">
    <name type="scientific">Rubus argutus</name>
    <name type="common">Southern blackberry</name>
    <dbReference type="NCBI Taxonomy" id="59490"/>
    <lineage>
        <taxon>Eukaryota</taxon>
        <taxon>Viridiplantae</taxon>
        <taxon>Streptophyta</taxon>
        <taxon>Embryophyta</taxon>
        <taxon>Tracheophyta</taxon>
        <taxon>Spermatophyta</taxon>
        <taxon>Magnoliopsida</taxon>
        <taxon>eudicotyledons</taxon>
        <taxon>Gunneridae</taxon>
        <taxon>Pentapetalae</taxon>
        <taxon>rosids</taxon>
        <taxon>fabids</taxon>
        <taxon>Rosales</taxon>
        <taxon>Rosaceae</taxon>
        <taxon>Rosoideae</taxon>
        <taxon>Rosoideae incertae sedis</taxon>
        <taxon>Rubus</taxon>
    </lineage>
</organism>
<proteinExistence type="predicted"/>
<evidence type="ECO:0000313" key="1">
    <source>
        <dbReference type="EMBL" id="KAK9922235.1"/>
    </source>
</evidence>
<evidence type="ECO:0000313" key="2">
    <source>
        <dbReference type="Proteomes" id="UP001457282"/>
    </source>
</evidence>
<protein>
    <submittedName>
        <fullName evidence="1">Uncharacterized protein</fullName>
    </submittedName>
</protein>
<dbReference type="AlphaFoldDB" id="A0AAW1WBG3"/>
<name>A0AAW1WBG3_RUBAR</name>